<evidence type="ECO:0000313" key="13">
    <source>
        <dbReference type="Proteomes" id="UP000075714"/>
    </source>
</evidence>
<gene>
    <name evidence="12" type="ORF">GPECTOR_33g599</name>
</gene>
<feature type="compositionally biased region" description="Gly residues" evidence="11">
    <location>
        <begin position="600"/>
        <end position="617"/>
    </location>
</feature>
<dbReference type="PANTHER" id="PTHR13108">
    <property type="entry name" value="CONDENSIN COMPLEX SUBUNIT 2"/>
    <property type="match status" value="1"/>
</dbReference>
<protein>
    <recommendedName>
        <fullName evidence="4">Condensin complex subunit 2</fullName>
    </recommendedName>
</protein>
<evidence type="ECO:0000256" key="4">
    <source>
        <dbReference type="ARBA" id="ARBA00016065"/>
    </source>
</evidence>
<dbReference type="GO" id="GO:0003682">
    <property type="term" value="F:chromatin binding"/>
    <property type="evidence" value="ECO:0007669"/>
    <property type="project" value="TreeGrafter"/>
</dbReference>
<dbReference type="Proteomes" id="UP000075714">
    <property type="component" value="Unassembled WGS sequence"/>
</dbReference>
<evidence type="ECO:0000256" key="10">
    <source>
        <dbReference type="ARBA" id="ARBA00023306"/>
    </source>
</evidence>
<evidence type="ECO:0000256" key="2">
    <source>
        <dbReference type="ARBA" id="ARBA00004496"/>
    </source>
</evidence>
<evidence type="ECO:0000256" key="5">
    <source>
        <dbReference type="ARBA" id="ARBA00022454"/>
    </source>
</evidence>
<keyword evidence="9" id="KW-0226">DNA condensation</keyword>
<dbReference type="Pfam" id="PF05786">
    <property type="entry name" value="Cnd2"/>
    <property type="match status" value="2"/>
</dbReference>
<keyword evidence="7" id="KW-0132">Cell division</keyword>
<comment type="similarity">
    <text evidence="3">Belongs to the CND2 (condensin subunit 2) family.</text>
</comment>
<dbReference type="InterPro" id="IPR022816">
    <property type="entry name" value="Condensin_barren_su2"/>
</dbReference>
<evidence type="ECO:0000256" key="8">
    <source>
        <dbReference type="ARBA" id="ARBA00022776"/>
    </source>
</evidence>
<feature type="region of interest" description="Disordered" evidence="11">
    <location>
        <begin position="650"/>
        <end position="688"/>
    </location>
</feature>
<evidence type="ECO:0000256" key="6">
    <source>
        <dbReference type="ARBA" id="ARBA00022490"/>
    </source>
</evidence>
<evidence type="ECO:0000256" key="7">
    <source>
        <dbReference type="ARBA" id="ARBA00022618"/>
    </source>
</evidence>
<evidence type="ECO:0000256" key="11">
    <source>
        <dbReference type="SAM" id="MobiDB-lite"/>
    </source>
</evidence>
<keyword evidence="5" id="KW-0158">Chromosome</keyword>
<reference evidence="13" key="1">
    <citation type="journal article" date="2016" name="Nat. Commun.">
        <title>The Gonium pectorale genome demonstrates co-option of cell cycle regulation during the evolution of multicellularity.</title>
        <authorList>
            <person name="Hanschen E.R."/>
            <person name="Marriage T.N."/>
            <person name="Ferris P.J."/>
            <person name="Hamaji T."/>
            <person name="Toyoda A."/>
            <person name="Fujiyama A."/>
            <person name="Neme R."/>
            <person name="Noguchi H."/>
            <person name="Minakuchi Y."/>
            <person name="Suzuki M."/>
            <person name="Kawai-Toyooka H."/>
            <person name="Smith D.R."/>
            <person name="Sparks H."/>
            <person name="Anderson J."/>
            <person name="Bakaric R."/>
            <person name="Luria V."/>
            <person name="Karger A."/>
            <person name="Kirschner M.W."/>
            <person name="Durand P.M."/>
            <person name="Michod R.E."/>
            <person name="Nozaki H."/>
            <person name="Olson B.J."/>
        </authorList>
    </citation>
    <scope>NUCLEOTIDE SEQUENCE [LARGE SCALE GENOMIC DNA]</scope>
    <source>
        <strain evidence="13">NIES-2863</strain>
    </source>
</reference>
<keyword evidence="8" id="KW-0498">Mitosis</keyword>
<feature type="region of interest" description="Disordered" evidence="11">
    <location>
        <begin position="125"/>
        <end position="189"/>
    </location>
</feature>
<feature type="region of interest" description="Disordered" evidence="11">
    <location>
        <begin position="589"/>
        <end position="617"/>
    </location>
</feature>
<evidence type="ECO:0000313" key="12">
    <source>
        <dbReference type="EMBL" id="KXZ47717.1"/>
    </source>
</evidence>
<feature type="compositionally biased region" description="Basic and acidic residues" evidence="11">
    <location>
        <begin position="178"/>
        <end position="189"/>
    </location>
</feature>
<dbReference type="PANTHER" id="PTHR13108:SF9">
    <property type="entry name" value="CONDENSIN COMPLEX SUBUNIT 2"/>
    <property type="match status" value="1"/>
</dbReference>
<keyword evidence="13" id="KW-1185">Reference proteome</keyword>
<organism evidence="12 13">
    <name type="scientific">Gonium pectorale</name>
    <name type="common">Green alga</name>
    <dbReference type="NCBI Taxonomy" id="33097"/>
    <lineage>
        <taxon>Eukaryota</taxon>
        <taxon>Viridiplantae</taxon>
        <taxon>Chlorophyta</taxon>
        <taxon>core chlorophytes</taxon>
        <taxon>Chlorophyceae</taxon>
        <taxon>CS clade</taxon>
        <taxon>Chlamydomonadales</taxon>
        <taxon>Volvocaceae</taxon>
        <taxon>Gonium</taxon>
    </lineage>
</organism>
<feature type="compositionally biased region" description="Basic and acidic residues" evidence="11">
    <location>
        <begin position="140"/>
        <end position="149"/>
    </location>
</feature>
<evidence type="ECO:0000256" key="1">
    <source>
        <dbReference type="ARBA" id="ARBA00004286"/>
    </source>
</evidence>
<accession>A0A150GCZ6</accession>
<proteinExistence type="inferred from homology"/>
<comment type="caution">
    <text evidence="12">The sequence shown here is derived from an EMBL/GenBank/DDBJ whole genome shotgun (WGS) entry which is preliminary data.</text>
</comment>
<evidence type="ECO:0000256" key="9">
    <source>
        <dbReference type="ARBA" id="ARBA00023067"/>
    </source>
</evidence>
<sequence length="839" mass="87244">MDDMDIDAMEVEVDQDRLRHAADKLGKRRGGVQDEGTKNAEMSRDAALAILKRNQELCLGNKITKDNAFDLKGIDALKILVFRDTSVPSDEVHFTSAGLGLDVGMRIYTKRVDAIYDLTYRSLGGNPNYAPKDDDEADDEAGRDQEGKEGTQNGEGEQGAPNASKARKRQTAASAENTLKKDSELKTTVKEPTFDSDPFFIRTSRLIDENSPQGLLLHNLPVLSGSDVVFNANIRQVQLPVNVSVVPGARELLAMAPRASLNPGIQQLVGLLQAETRDAPAGLGFSPEEVLRTALAENDGNAERMRAQRNVAVNQVLRQVEDSMDVDMTEADGGGAAAAYDDGGDGGDDAGYMPPDADDDESPANGYESPGYPAGGGRSDDDEDAGSGGGGGSGNPYGADRWEAGHGGRDSDTEAPPHGEAAASDDDSAMLSLLGAAASSVLTGGTQQPKWWKTRIRRVGSHAAPGAKPRVRRPRPEDEPIDWYAPRSEPQQEDVRNHTYKKNRPDATAKLLLPMEEPARPEDLVGFFSTQPAAAMLLAIKGPTSSLGSGRGGGGGGSRFGAGLRQGSPLLVTDVWRSVLLADNALARQRRRDARVGRPSGIGGASGATPGGARLGAGTGAGFPTASGTEGSAYGTGACAAEEYGADGGFNDYGDDGGAPDVGGGDTDDDEDEETFGAGPGGAAAGHMPSLEELLQPPRRVQRASIKFDKSAGVADVASLKANMEASLQHLAVTVKQRRRSLAPDAQPALSFQHVLDQVSAHVAATSSAAAKRAGHAAPAAVSGGGAAGFTLTGVSTHLAFICLLHLANEKGLALGNGGDMDTLQIVGLGDLATAAPAR</sequence>
<dbReference type="OrthoDB" id="362021at2759"/>
<keyword evidence="6" id="KW-0963">Cytoplasm</keyword>
<dbReference type="STRING" id="33097.A0A150GCZ6"/>
<feature type="region of interest" description="Disordered" evidence="11">
    <location>
        <begin position="328"/>
        <end position="425"/>
    </location>
</feature>
<feature type="region of interest" description="Disordered" evidence="11">
    <location>
        <begin position="459"/>
        <end position="494"/>
    </location>
</feature>
<feature type="compositionally biased region" description="Acidic residues" evidence="11">
    <location>
        <begin position="666"/>
        <end position="675"/>
    </location>
</feature>
<feature type="compositionally biased region" description="Gly residues" evidence="11">
    <location>
        <begin position="656"/>
        <end position="665"/>
    </location>
</feature>
<dbReference type="EMBL" id="LSYV01000034">
    <property type="protein sequence ID" value="KXZ47717.1"/>
    <property type="molecule type" value="Genomic_DNA"/>
</dbReference>
<dbReference type="GO" id="GO:0005737">
    <property type="term" value="C:cytoplasm"/>
    <property type="evidence" value="ECO:0007669"/>
    <property type="project" value="UniProtKB-SubCell"/>
</dbReference>
<keyword evidence="10" id="KW-0131">Cell cycle</keyword>
<comment type="subcellular location">
    <subcellularLocation>
        <location evidence="1">Chromosome</location>
    </subcellularLocation>
    <subcellularLocation>
        <location evidence="2">Cytoplasm</location>
    </subcellularLocation>
</comment>
<dbReference type="AlphaFoldDB" id="A0A150GCZ6"/>
<dbReference type="GO" id="GO:0000796">
    <property type="term" value="C:condensin complex"/>
    <property type="evidence" value="ECO:0007669"/>
    <property type="project" value="InterPro"/>
</dbReference>
<name>A0A150GCZ6_GONPE</name>
<evidence type="ECO:0000256" key="3">
    <source>
        <dbReference type="ARBA" id="ARBA00009471"/>
    </source>
</evidence>
<feature type="compositionally biased region" description="Basic and acidic residues" evidence="11">
    <location>
        <begin position="400"/>
        <end position="417"/>
    </location>
</feature>
<feature type="compositionally biased region" description="Gly residues" evidence="11">
    <location>
        <begin position="386"/>
        <end position="395"/>
    </location>
</feature>
<dbReference type="GO" id="GO:0051301">
    <property type="term" value="P:cell division"/>
    <property type="evidence" value="ECO:0007669"/>
    <property type="project" value="UniProtKB-KW"/>
</dbReference>
<dbReference type="GO" id="GO:0007076">
    <property type="term" value="P:mitotic chromosome condensation"/>
    <property type="evidence" value="ECO:0007669"/>
    <property type="project" value="InterPro"/>
</dbReference>